<evidence type="ECO:0000256" key="9">
    <source>
        <dbReference type="ARBA" id="ARBA00023244"/>
    </source>
</evidence>
<evidence type="ECO:0000256" key="2">
    <source>
        <dbReference type="ARBA" id="ARBA00004429"/>
    </source>
</evidence>
<evidence type="ECO:0000256" key="10">
    <source>
        <dbReference type="PROSITE-ProRule" id="PRU00339"/>
    </source>
</evidence>
<dbReference type="SUPFAM" id="SSF48452">
    <property type="entry name" value="TPR-like"/>
    <property type="match status" value="1"/>
</dbReference>
<dbReference type="GO" id="GO:0005886">
    <property type="term" value="C:plasma membrane"/>
    <property type="evidence" value="ECO:0007669"/>
    <property type="project" value="UniProtKB-SubCell"/>
</dbReference>
<evidence type="ECO:0000256" key="3">
    <source>
        <dbReference type="ARBA" id="ARBA00004744"/>
    </source>
</evidence>
<comment type="pathway">
    <text evidence="3">Porphyrin-containing compound metabolism; protoheme biosynthesis.</text>
</comment>
<protein>
    <submittedName>
        <fullName evidence="13">Tetratricopeptide repeat protein</fullName>
    </submittedName>
</protein>
<dbReference type="SMART" id="SM00028">
    <property type="entry name" value="TPR"/>
    <property type="match status" value="3"/>
</dbReference>
<name>A0AA47KKM5_9GAMM</name>
<accession>A0AA47KKM5</accession>
<evidence type="ECO:0000256" key="6">
    <source>
        <dbReference type="ARBA" id="ARBA00022692"/>
    </source>
</evidence>
<dbReference type="GO" id="GO:0006779">
    <property type="term" value="P:porphyrin-containing compound biosynthetic process"/>
    <property type="evidence" value="ECO:0007669"/>
    <property type="project" value="UniProtKB-KW"/>
</dbReference>
<dbReference type="PROSITE" id="PS50005">
    <property type="entry name" value="TPR"/>
    <property type="match status" value="1"/>
</dbReference>
<evidence type="ECO:0000313" key="14">
    <source>
        <dbReference type="Proteomes" id="UP001164748"/>
    </source>
</evidence>
<evidence type="ECO:0000259" key="12">
    <source>
        <dbReference type="Pfam" id="PF07219"/>
    </source>
</evidence>
<evidence type="ECO:0000256" key="1">
    <source>
        <dbReference type="ARBA" id="ARBA00002962"/>
    </source>
</evidence>
<comment type="function">
    <text evidence="1">Involved in a late step of protoheme IX synthesis.</text>
</comment>
<dbReference type="GO" id="GO:0042168">
    <property type="term" value="P:heme metabolic process"/>
    <property type="evidence" value="ECO:0007669"/>
    <property type="project" value="InterPro"/>
</dbReference>
<feature type="transmembrane region" description="Helical" evidence="11">
    <location>
        <begin position="40"/>
        <end position="62"/>
    </location>
</feature>
<keyword evidence="10" id="KW-0802">TPR repeat</keyword>
<feature type="repeat" description="TPR" evidence="10">
    <location>
        <begin position="327"/>
        <end position="360"/>
    </location>
</feature>
<keyword evidence="4" id="KW-1003">Cell membrane</keyword>
<dbReference type="InterPro" id="IPR019734">
    <property type="entry name" value="TPR_rpt"/>
</dbReference>
<keyword evidence="8 11" id="KW-0472">Membrane</keyword>
<reference evidence="13" key="1">
    <citation type="submission" date="2022-09" db="EMBL/GenBank/DDBJ databases">
        <authorList>
            <person name="Li Z.-J."/>
        </authorList>
    </citation>
    <scope>NUCLEOTIDE SEQUENCE</scope>
    <source>
        <strain evidence="13">TGB11</strain>
    </source>
</reference>
<proteinExistence type="predicted"/>
<keyword evidence="6 11" id="KW-0812">Transmembrane</keyword>
<evidence type="ECO:0000313" key="13">
    <source>
        <dbReference type="EMBL" id="WBA08593.1"/>
    </source>
</evidence>
<keyword evidence="7 11" id="KW-1133">Transmembrane helix</keyword>
<dbReference type="AlphaFoldDB" id="A0AA47KKM5"/>
<evidence type="ECO:0000256" key="7">
    <source>
        <dbReference type="ARBA" id="ARBA00022989"/>
    </source>
</evidence>
<evidence type="ECO:0000256" key="4">
    <source>
        <dbReference type="ARBA" id="ARBA00022475"/>
    </source>
</evidence>
<organism evidence="13 14">
    <name type="scientific">Salinivibrio kushneri</name>
    <dbReference type="NCBI Taxonomy" id="1908198"/>
    <lineage>
        <taxon>Bacteria</taxon>
        <taxon>Pseudomonadati</taxon>
        <taxon>Pseudomonadota</taxon>
        <taxon>Gammaproteobacteria</taxon>
        <taxon>Vibrionales</taxon>
        <taxon>Vibrionaceae</taxon>
        <taxon>Salinivibrio</taxon>
    </lineage>
</organism>
<dbReference type="InterPro" id="IPR011990">
    <property type="entry name" value="TPR-like_helical_dom_sf"/>
</dbReference>
<dbReference type="Proteomes" id="UP001164748">
    <property type="component" value="Chromosome"/>
</dbReference>
<evidence type="ECO:0000256" key="5">
    <source>
        <dbReference type="ARBA" id="ARBA00022519"/>
    </source>
</evidence>
<dbReference type="Gene3D" id="1.25.40.10">
    <property type="entry name" value="Tetratricopeptide repeat domain"/>
    <property type="match status" value="2"/>
</dbReference>
<evidence type="ECO:0000256" key="11">
    <source>
        <dbReference type="SAM" id="Phobius"/>
    </source>
</evidence>
<gene>
    <name evidence="13" type="ORF">N8M53_12525</name>
</gene>
<evidence type="ECO:0000256" key="8">
    <source>
        <dbReference type="ARBA" id="ARBA00023136"/>
    </source>
</evidence>
<sequence length="404" mass="44566">MIRLLLLVLVLAAGLVVGPQLAGQQGYVLISAAEQTLEMSVTTLLVLIGILIAALWVLEWLLRKLLSISSTATGWLSGRKQRKARQQTQTGLMKLREGEWKKAEKLLAKARAHSDAPMHNLLAAAEAAQQRQNLQARDQYLQQAADLNANSLALALTRAQLHSQSGQHEEALASLRAIKRQHPRNPVMLSLLKETYIQLEDWSALLNLLPTLKKTQLLDSDQFNALHERAELGVMAHVASQQGTEGLLAHWNQLPKAKRNQPSLLAGLVKHLAARNADSEAYILLREALKKRTDDRLIALIPTLNLPDSYPAVVMLEELLTQDNRNPVLHSALGQLLMQAGKWQDARSHFEKALEYRADVTDYAYLADVLDKLDQGKAASDVSRTALKLALPEQPSAASLSSGK</sequence>
<comment type="subcellular location">
    <subcellularLocation>
        <location evidence="2">Cell inner membrane</location>
        <topology evidence="2">Multi-pass membrane protein</topology>
    </subcellularLocation>
</comment>
<dbReference type="EMBL" id="CP114588">
    <property type="protein sequence ID" value="WBA08593.1"/>
    <property type="molecule type" value="Genomic_DNA"/>
</dbReference>
<dbReference type="Pfam" id="PF14559">
    <property type="entry name" value="TPR_19"/>
    <property type="match status" value="1"/>
</dbReference>
<dbReference type="InterPro" id="IPR010817">
    <property type="entry name" value="HemY_N"/>
</dbReference>
<dbReference type="InterPro" id="IPR005254">
    <property type="entry name" value="Heme_biosyn_assoc_TPR_pro"/>
</dbReference>
<dbReference type="RefSeq" id="WP_269579010.1">
    <property type="nucleotide sequence ID" value="NZ_CP114588.1"/>
</dbReference>
<keyword evidence="5" id="KW-0997">Cell inner membrane</keyword>
<feature type="domain" description="HemY N-terminal" evidence="12">
    <location>
        <begin position="26"/>
        <end position="131"/>
    </location>
</feature>
<dbReference type="NCBIfam" id="TIGR00540">
    <property type="entry name" value="TPR_hemY_coli"/>
    <property type="match status" value="1"/>
</dbReference>
<keyword evidence="9" id="KW-0627">Porphyrin biosynthesis</keyword>
<dbReference type="Pfam" id="PF07219">
    <property type="entry name" value="HemY_N"/>
    <property type="match status" value="1"/>
</dbReference>